<evidence type="ECO:0000259" key="2">
    <source>
        <dbReference type="Pfam" id="PF00248"/>
    </source>
</evidence>
<evidence type="ECO:0000313" key="4">
    <source>
        <dbReference type="Proteomes" id="UP001498398"/>
    </source>
</evidence>
<evidence type="ECO:0000256" key="1">
    <source>
        <dbReference type="ARBA" id="ARBA00023002"/>
    </source>
</evidence>
<evidence type="ECO:0000313" key="3">
    <source>
        <dbReference type="EMBL" id="KAK7444791.1"/>
    </source>
</evidence>
<keyword evidence="1" id="KW-0560">Oxidoreductase</keyword>
<sequence>MKYVRLGTSGIKISKIILGCMTYGSPEWQSWVLPEEEGIKHIKAAYDAGINAFDTANTYSNGLSEVTLGKAIKQHNMDRDKIVVLTKLYFAVGKTTDALVMGKPKEELDAVGYVNERGLSRKACFSFISLLLL</sequence>
<dbReference type="Proteomes" id="UP001498398">
    <property type="component" value="Unassembled WGS sequence"/>
</dbReference>
<reference evidence="3 4" key="1">
    <citation type="submission" date="2024-01" db="EMBL/GenBank/DDBJ databases">
        <title>A draft genome for the cacao thread blight pathogen Marasmiellus scandens.</title>
        <authorList>
            <person name="Baruah I.K."/>
            <person name="Leung J."/>
            <person name="Bukari Y."/>
            <person name="Amoako-Attah I."/>
            <person name="Meinhardt L.W."/>
            <person name="Bailey B.A."/>
            <person name="Cohen S.P."/>
        </authorList>
    </citation>
    <scope>NUCLEOTIDE SEQUENCE [LARGE SCALE GENOMIC DNA]</scope>
    <source>
        <strain evidence="3 4">GH-19</strain>
    </source>
</reference>
<dbReference type="Gene3D" id="3.20.20.100">
    <property type="entry name" value="NADP-dependent oxidoreductase domain"/>
    <property type="match status" value="1"/>
</dbReference>
<feature type="domain" description="NADP-dependent oxidoreductase" evidence="2">
    <location>
        <begin position="15"/>
        <end position="93"/>
    </location>
</feature>
<proteinExistence type="predicted"/>
<dbReference type="PANTHER" id="PTHR43364">
    <property type="entry name" value="NADH-SPECIFIC METHYLGLYOXAL REDUCTASE-RELATED"/>
    <property type="match status" value="1"/>
</dbReference>
<organism evidence="3 4">
    <name type="scientific">Marasmiellus scandens</name>
    <dbReference type="NCBI Taxonomy" id="2682957"/>
    <lineage>
        <taxon>Eukaryota</taxon>
        <taxon>Fungi</taxon>
        <taxon>Dikarya</taxon>
        <taxon>Basidiomycota</taxon>
        <taxon>Agaricomycotina</taxon>
        <taxon>Agaricomycetes</taxon>
        <taxon>Agaricomycetidae</taxon>
        <taxon>Agaricales</taxon>
        <taxon>Marasmiineae</taxon>
        <taxon>Omphalotaceae</taxon>
        <taxon>Marasmiellus</taxon>
    </lineage>
</organism>
<keyword evidence="4" id="KW-1185">Reference proteome</keyword>
<dbReference type="PANTHER" id="PTHR43364:SF4">
    <property type="entry name" value="NAD(P)-LINKED OXIDOREDUCTASE SUPERFAMILY PROTEIN"/>
    <property type="match status" value="1"/>
</dbReference>
<dbReference type="EMBL" id="JBANRG010000049">
    <property type="protein sequence ID" value="KAK7444791.1"/>
    <property type="molecule type" value="Genomic_DNA"/>
</dbReference>
<protein>
    <recommendedName>
        <fullName evidence="2">NADP-dependent oxidoreductase domain-containing protein</fullName>
    </recommendedName>
</protein>
<dbReference type="SUPFAM" id="SSF51430">
    <property type="entry name" value="NAD(P)-linked oxidoreductase"/>
    <property type="match status" value="1"/>
</dbReference>
<dbReference type="InterPro" id="IPR023210">
    <property type="entry name" value="NADP_OxRdtase_dom"/>
</dbReference>
<name>A0ABR1IYM5_9AGAR</name>
<dbReference type="InterPro" id="IPR036812">
    <property type="entry name" value="NAD(P)_OxRdtase_dom_sf"/>
</dbReference>
<comment type="caution">
    <text evidence="3">The sequence shown here is derived from an EMBL/GenBank/DDBJ whole genome shotgun (WGS) entry which is preliminary data.</text>
</comment>
<accession>A0ABR1IYM5</accession>
<dbReference type="InterPro" id="IPR050523">
    <property type="entry name" value="AKR_Detox_Biosynth"/>
</dbReference>
<dbReference type="Pfam" id="PF00248">
    <property type="entry name" value="Aldo_ket_red"/>
    <property type="match status" value="1"/>
</dbReference>
<gene>
    <name evidence="3" type="ORF">VKT23_015108</name>
</gene>